<evidence type="ECO:0000313" key="15">
    <source>
        <dbReference type="EMBL" id="CAF9929084.1"/>
    </source>
</evidence>
<dbReference type="PANTHER" id="PTHR11533">
    <property type="entry name" value="PROTEASE M1 ZINC METALLOPROTEASE"/>
    <property type="match status" value="1"/>
</dbReference>
<keyword evidence="4 9" id="KW-0479">Metal-binding</keyword>
<dbReference type="GO" id="GO:0042277">
    <property type="term" value="F:peptide binding"/>
    <property type="evidence" value="ECO:0007669"/>
    <property type="project" value="TreeGrafter"/>
</dbReference>
<evidence type="ECO:0000256" key="10">
    <source>
        <dbReference type="PIRSR" id="PIRSR634016-4"/>
    </source>
</evidence>
<sequence>MCQGIDTTATAISVPDREILPTNVKALHYDLTLEPNFQDFTYDGTVVIDVDVKEESDFISLNILELQILSTKITQDGTEITSSPKTTYDESTQTSTFKFDKKLKAGSGAIITIEFKGELNDKLAGFYRSSYKHPDGTIHYLATTQMEPTDARRAFPCFDEPALKSEFTVTLIADKEHVCLSNMDEASQKEVDSKITGGKRKAVKFNKTPLMSTYLVAFIIGELNVIETNNFRVPIRVFTPPSSDIEHGRFSLELAAKTLEFYEKAFDSKYPLPKMDMVAIPDFAGGAMENWGLVTYRSVDLLLDESTSGAKLKQRVAEVVQHELAHQWFGNLVTMDFWDGLWLNEGFATWMSWYSCNKFFPEWKIWESYVVEDLASALALDSLRSSHPIEVPIKRADEVNEIFDAISYSKGSAVIRMLSSYLGEDIFMEGIRRYIKKHQYGNTQTQDLWAALASASGKPVEEIMSIWTKKVGYPILTVTELPEKNAIKVKQNRFLRTGDVKPEEDDTIYPVFLEMLTKNGIDKKATLNKREDEFKLENLDFFKLNADQTCIYRTAYTPERLAKLGEAAKQNLLSVPDRAGLLADAASLSASGHQKTSGTLELVKGFNTDSEFLVWDQMIATVASIRATWKFEKQETRDALKKFTLNLVSNKAHEMGWVFAPDEGHLSSQFKALLFGAAGGAGDEKIISAAQDMFKKFAAGDRKAIHPNLRFSVYSLALKHGGEHEFDVLLNEFKTSPDADERNTALRTLGRTTQPELIKRVIALPLQGDVKNQDIYLPLLGLRGEVAGTEAAWSWLRDNWEEIVKVCPPGLSLLGSVVKICVSDFTTQEQLDRVIAFFQDKDKTGYKMSLEQSYDSIRTKIGWLQRDRADVEAFLQKEGLLSGSKL</sequence>
<feature type="domain" description="Peptidase M1 membrane alanine aminopeptidase" evidence="12">
    <location>
        <begin position="250"/>
        <end position="467"/>
    </location>
</feature>
<name>A0A8H3FTL3_9LECA</name>
<keyword evidence="3 11" id="KW-0645">Protease</keyword>
<accession>A0A8H3FTL3</accession>
<evidence type="ECO:0000256" key="5">
    <source>
        <dbReference type="ARBA" id="ARBA00022801"/>
    </source>
</evidence>
<comment type="caution">
    <text evidence="15">The sequence shown here is derived from an EMBL/GenBank/DDBJ whole genome shotgun (WGS) entry which is preliminary data.</text>
</comment>
<dbReference type="OrthoDB" id="10031169at2759"/>
<protein>
    <recommendedName>
        <fullName evidence="11">Aminopeptidase</fullName>
        <ecNumber evidence="11">3.4.11.-</ecNumber>
    </recommendedName>
</protein>
<evidence type="ECO:0000256" key="2">
    <source>
        <dbReference type="ARBA" id="ARBA00022438"/>
    </source>
</evidence>
<evidence type="ECO:0000256" key="7">
    <source>
        <dbReference type="ARBA" id="ARBA00023049"/>
    </source>
</evidence>
<evidence type="ECO:0000259" key="13">
    <source>
        <dbReference type="Pfam" id="PF11838"/>
    </source>
</evidence>
<feature type="binding site" evidence="9">
    <location>
        <position position="326"/>
    </location>
    <ligand>
        <name>Zn(2+)</name>
        <dbReference type="ChEBI" id="CHEBI:29105"/>
        <note>catalytic</note>
    </ligand>
</feature>
<dbReference type="Proteomes" id="UP000664169">
    <property type="component" value="Unassembled WGS sequence"/>
</dbReference>
<dbReference type="FunFam" id="2.60.40.1910:FF:000004">
    <property type="entry name" value="Aminopeptidase"/>
    <property type="match status" value="1"/>
</dbReference>
<proteinExistence type="inferred from homology"/>
<dbReference type="InterPro" id="IPR042097">
    <property type="entry name" value="Aminopeptidase_N-like_N_sf"/>
</dbReference>
<dbReference type="InterPro" id="IPR050344">
    <property type="entry name" value="Peptidase_M1_aminopeptidases"/>
</dbReference>
<evidence type="ECO:0000256" key="11">
    <source>
        <dbReference type="RuleBase" id="RU364040"/>
    </source>
</evidence>
<evidence type="ECO:0000256" key="8">
    <source>
        <dbReference type="PIRSR" id="PIRSR634016-1"/>
    </source>
</evidence>
<dbReference type="Pfam" id="PF11838">
    <property type="entry name" value="ERAP1_C"/>
    <property type="match status" value="1"/>
</dbReference>
<evidence type="ECO:0000256" key="9">
    <source>
        <dbReference type="PIRSR" id="PIRSR634016-3"/>
    </source>
</evidence>
<dbReference type="AlphaFoldDB" id="A0A8H3FTL3"/>
<dbReference type="PANTHER" id="PTHR11533:SF174">
    <property type="entry name" value="PUROMYCIN-SENSITIVE AMINOPEPTIDASE-RELATED"/>
    <property type="match status" value="1"/>
</dbReference>
<evidence type="ECO:0000259" key="12">
    <source>
        <dbReference type="Pfam" id="PF01433"/>
    </source>
</evidence>
<dbReference type="InterPro" id="IPR024571">
    <property type="entry name" value="ERAP1-like_C_dom"/>
</dbReference>
<dbReference type="Gene3D" id="2.60.40.1730">
    <property type="entry name" value="tricorn interacting facor f3 domain"/>
    <property type="match status" value="1"/>
</dbReference>
<feature type="binding site" evidence="9">
    <location>
        <position position="322"/>
    </location>
    <ligand>
        <name>Zn(2+)</name>
        <dbReference type="ChEBI" id="CHEBI:29105"/>
        <note>catalytic</note>
    </ligand>
</feature>
<dbReference type="GO" id="GO:0070006">
    <property type="term" value="F:metalloaminopeptidase activity"/>
    <property type="evidence" value="ECO:0007669"/>
    <property type="project" value="TreeGrafter"/>
</dbReference>
<keyword evidence="7 11" id="KW-0482">Metalloprotease</keyword>
<dbReference type="GO" id="GO:0043171">
    <property type="term" value="P:peptide catabolic process"/>
    <property type="evidence" value="ECO:0007669"/>
    <property type="project" value="TreeGrafter"/>
</dbReference>
<dbReference type="Gene3D" id="1.25.50.20">
    <property type="match status" value="1"/>
</dbReference>
<dbReference type="FunFam" id="1.25.50.20:FF:000002">
    <property type="entry name" value="Aminopeptidase"/>
    <property type="match status" value="1"/>
</dbReference>
<dbReference type="EC" id="3.4.11.-" evidence="11"/>
<dbReference type="InterPro" id="IPR034016">
    <property type="entry name" value="M1_APN-typ"/>
</dbReference>
<feature type="binding site" evidence="9">
    <location>
        <position position="345"/>
    </location>
    <ligand>
        <name>Zn(2+)</name>
        <dbReference type="ChEBI" id="CHEBI:29105"/>
        <note>catalytic</note>
    </ligand>
</feature>
<keyword evidence="5 11" id="KW-0378">Hydrolase</keyword>
<feature type="site" description="Transition state stabilizer" evidence="10">
    <location>
        <position position="408"/>
    </location>
</feature>
<comment type="similarity">
    <text evidence="1 11">Belongs to the peptidase M1 family.</text>
</comment>
<dbReference type="SUPFAM" id="SSF63737">
    <property type="entry name" value="Leukotriene A4 hydrolase N-terminal domain"/>
    <property type="match status" value="1"/>
</dbReference>
<evidence type="ECO:0000256" key="6">
    <source>
        <dbReference type="ARBA" id="ARBA00022833"/>
    </source>
</evidence>
<keyword evidence="6 9" id="KW-0862">Zinc</keyword>
<feature type="active site" description="Proton acceptor" evidence="8">
    <location>
        <position position="323"/>
    </location>
</feature>
<dbReference type="InterPro" id="IPR027268">
    <property type="entry name" value="Peptidase_M4/M1_CTD_sf"/>
</dbReference>
<dbReference type="Pfam" id="PF17900">
    <property type="entry name" value="Peptidase_M1_N"/>
    <property type="match status" value="1"/>
</dbReference>
<dbReference type="FunFam" id="1.10.390.10:FF:000001">
    <property type="entry name" value="Aminopeptidase"/>
    <property type="match status" value="1"/>
</dbReference>
<gene>
    <name evidence="15" type="ORF">GOMPHAMPRED_005311</name>
</gene>
<feature type="domain" description="Aminopeptidase N-like N-terminal" evidence="14">
    <location>
        <begin position="27"/>
        <end position="215"/>
    </location>
</feature>
<dbReference type="GO" id="GO:0006508">
    <property type="term" value="P:proteolysis"/>
    <property type="evidence" value="ECO:0007669"/>
    <property type="project" value="UniProtKB-KW"/>
</dbReference>
<evidence type="ECO:0000313" key="16">
    <source>
        <dbReference type="Proteomes" id="UP000664169"/>
    </source>
</evidence>
<organism evidence="15 16">
    <name type="scientific">Gomphillus americanus</name>
    <dbReference type="NCBI Taxonomy" id="1940652"/>
    <lineage>
        <taxon>Eukaryota</taxon>
        <taxon>Fungi</taxon>
        <taxon>Dikarya</taxon>
        <taxon>Ascomycota</taxon>
        <taxon>Pezizomycotina</taxon>
        <taxon>Lecanoromycetes</taxon>
        <taxon>OSLEUM clade</taxon>
        <taxon>Ostropomycetidae</taxon>
        <taxon>Ostropales</taxon>
        <taxon>Graphidaceae</taxon>
        <taxon>Gomphilloideae</taxon>
        <taxon>Gomphillus</taxon>
    </lineage>
</organism>
<reference evidence="15" key="1">
    <citation type="submission" date="2021-03" db="EMBL/GenBank/DDBJ databases">
        <authorList>
            <person name="Tagirdzhanova G."/>
        </authorList>
    </citation>
    <scope>NUCLEOTIDE SEQUENCE</scope>
</reference>
<dbReference type="Gene3D" id="2.60.40.1910">
    <property type="match status" value="1"/>
</dbReference>
<dbReference type="InterPro" id="IPR014782">
    <property type="entry name" value="Peptidase_M1_dom"/>
</dbReference>
<dbReference type="GO" id="GO:0016020">
    <property type="term" value="C:membrane"/>
    <property type="evidence" value="ECO:0007669"/>
    <property type="project" value="TreeGrafter"/>
</dbReference>
<dbReference type="FunFam" id="2.60.40.1730:FF:000002">
    <property type="entry name" value="Aminopeptidase"/>
    <property type="match status" value="1"/>
</dbReference>
<dbReference type="InterPro" id="IPR001930">
    <property type="entry name" value="Peptidase_M1"/>
</dbReference>
<evidence type="ECO:0000256" key="4">
    <source>
        <dbReference type="ARBA" id="ARBA00022723"/>
    </source>
</evidence>
<dbReference type="InterPro" id="IPR045357">
    <property type="entry name" value="Aminopeptidase_N-like_N"/>
</dbReference>
<keyword evidence="2 11" id="KW-0031">Aminopeptidase</keyword>
<dbReference type="Gene3D" id="1.10.390.10">
    <property type="entry name" value="Neutral Protease Domain 2"/>
    <property type="match status" value="1"/>
</dbReference>
<dbReference type="Pfam" id="PF01433">
    <property type="entry name" value="Peptidase_M1"/>
    <property type="match status" value="1"/>
</dbReference>
<feature type="domain" description="ERAP1-like C-terminal" evidence="13">
    <location>
        <begin position="541"/>
        <end position="858"/>
    </location>
</feature>
<dbReference type="PRINTS" id="PR00756">
    <property type="entry name" value="ALADIPTASE"/>
</dbReference>
<dbReference type="GO" id="GO:0008270">
    <property type="term" value="F:zinc ion binding"/>
    <property type="evidence" value="ECO:0007669"/>
    <property type="project" value="UniProtKB-UniRule"/>
</dbReference>
<evidence type="ECO:0000259" key="14">
    <source>
        <dbReference type="Pfam" id="PF17900"/>
    </source>
</evidence>
<comment type="cofactor">
    <cofactor evidence="9 11">
        <name>Zn(2+)</name>
        <dbReference type="ChEBI" id="CHEBI:29105"/>
    </cofactor>
    <text evidence="9 11">Binds 1 zinc ion per subunit.</text>
</comment>
<evidence type="ECO:0000256" key="3">
    <source>
        <dbReference type="ARBA" id="ARBA00022670"/>
    </source>
</evidence>
<keyword evidence="16" id="KW-1185">Reference proteome</keyword>
<dbReference type="EMBL" id="CAJPDQ010000031">
    <property type="protein sequence ID" value="CAF9929084.1"/>
    <property type="molecule type" value="Genomic_DNA"/>
</dbReference>
<dbReference type="CDD" id="cd09601">
    <property type="entry name" value="M1_APN-Q_like"/>
    <property type="match status" value="1"/>
</dbReference>
<dbReference type="GO" id="GO:0005737">
    <property type="term" value="C:cytoplasm"/>
    <property type="evidence" value="ECO:0007669"/>
    <property type="project" value="TreeGrafter"/>
</dbReference>
<dbReference type="SUPFAM" id="SSF55486">
    <property type="entry name" value="Metalloproteases ('zincins'), catalytic domain"/>
    <property type="match status" value="1"/>
</dbReference>
<evidence type="ECO:0000256" key="1">
    <source>
        <dbReference type="ARBA" id="ARBA00010136"/>
    </source>
</evidence>